<dbReference type="GO" id="GO:0006310">
    <property type="term" value="P:DNA recombination"/>
    <property type="evidence" value="ECO:0007669"/>
    <property type="project" value="InterPro"/>
</dbReference>
<evidence type="ECO:0000259" key="10">
    <source>
        <dbReference type="Pfam" id="PF17768"/>
    </source>
</evidence>
<keyword evidence="12" id="KW-1185">Reference proteome</keyword>
<evidence type="ECO:0000256" key="6">
    <source>
        <dbReference type="SAM" id="Coils"/>
    </source>
</evidence>
<organism evidence="11 12">
    <name type="scientific">Salipaludibacillus neizhouensis</name>
    <dbReference type="NCBI Taxonomy" id="885475"/>
    <lineage>
        <taxon>Bacteria</taxon>
        <taxon>Bacillati</taxon>
        <taxon>Bacillota</taxon>
        <taxon>Bacilli</taxon>
        <taxon>Bacillales</taxon>
        <taxon>Bacillaceae</taxon>
    </lineage>
</organism>
<evidence type="ECO:0000256" key="1">
    <source>
        <dbReference type="ARBA" id="ARBA00005915"/>
    </source>
</evidence>
<evidence type="ECO:0000256" key="2">
    <source>
        <dbReference type="ARBA" id="ARBA00019841"/>
    </source>
</evidence>
<comment type="caution">
    <text evidence="11">The sequence shown here is derived from an EMBL/GenBank/DDBJ whole genome shotgun (WGS) entry which is preliminary data.</text>
</comment>
<dbReference type="GO" id="GO:0003676">
    <property type="term" value="F:nucleic acid binding"/>
    <property type="evidence" value="ECO:0007669"/>
    <property type="project" value="InterPro"/>
</dbReference>
<dbReference type="GO" id="GO:0008409">
    <property type="term" value="F:5'-3' exonuclease activity"/>
    <property type="evidence" value="ECO:0007669"/>
    <property type="project" value="InterPro"/>
</dbReference>
<dbReference type="OrthoDB" id="9809852at2"/>
<accession>A0A3A9KCT8</accession>
<keyword evidence="4" id="KW-0378">Hydrolase</keyword>
<dbReference type="Pfam" id="PF10141">
    <property type="entry name" value="ssDNA-exonuc_C"/>
    <property type="match status" value="1"/>
</dbReference>
<dbReference type="Gene3D" id="3.10.310.30">
    <property type="match status" value="1"/>
</dbReference>
<evidence type="ECO:0000259" key="7">
    <source>
        <dbReference type="Pfam" id="PF01368"/>
    </source>
</evidence>
<comment type="similarity">
    <text evidence="1">Belongs to the RecJ family.</text>
</comment>
<name>A0A3A9KCT8_9BACI</name>
<evidence type="ECO:0000259" key="9">
    <source>
        <dbReference type="Pfam" id="PF10141"/>
    </source>
</evidence>
<reference evidence="11 12" key="1">
    <citation type="submission" date="2017-10" db="EMBL/GenBank/DDBJ databases">
        <title>Bacillus sp. nov., a halophilic bacterium isolated from a Keqin Lake.</title>
        <authorList>
            <person name="Wang H."/>
        </authorList>
    </citation>
    <scope>NUCLEOTIDE SEQUENCE [LARGE SCALE GENOMIC DNA]</scope>
    <source>
        <strain evidence="11 12">KCTC 13187</strain>
    </source>
</reference>
<dbReference type="NCBIfam" id="TIGR00644">
    <property type="entry name" value="recJ"/>
    <property type="match status" value="1"/>
</dbReference>
<feature type="coiled-coil region" evidence="6">
    <location>
        <begin position="307"/>
        <end position="334"/>
    </location>
</feature>
<keyword evidence="6" id="KW-0175">Coiled coil</keyword>
<keyword evidence="3" id="KW-0540">Nuclease</keyword>
<dbReference type="InterPro" id="IPR051673">
    <property type="entry name" value="SSDNA_exonuclease_RecJ"/>
</dbReference>
<evidence type="ECO:0000313" key="11">
    <source>
        <dbReference type="EMBL" id="RKL68570.1"/>
    </source>
</evidence>
<dbReference type="Pfam" id="PF17768">
    <property type="entry name" value="RecJ_OB"/>
    <property type="match status" value="1"/>
</dbReference>
<dbReference type="InterPro" id="IPR041122">
    <property type="entry name" value="RecJ_OB"/>
</dbReference>
<sequence length="785" mass="88639">MLHSKANWKIKDIDEQQVAQFSEQIGLSMIATRFLVQRGMTTKDEVDAFLHMNNEAIHDPYLLKDMKKAIDRIRQAIDSQERILVFGDYDADGVTSTSLMYMTLIQLGANVGFYVPNRFTEGYGPNEQAFRHAAEEEVTLIITVDTGISAVHEAEVAKELNIDLIITDHHEPPPVIPDGFAVVNPKRSDCSYPNENLAGVGVAFKVAHALLERIPEEYFDLVAIGTIADLVALKGENRYLAMKGIHSLSSSLRPGLKALLERAGANPQEMSEEQVGFIIGPRLNAAGRLDSADPAIQLLISEDPMEAEELAEMIDDLNKERQQIVKEIALEAEQQVEAYEDGVPPVIIVGQAGWNAGVIGIVASRLVEKYYRPTIVLSYDEEKGLAKGSARSIEGFDMFQSLSQCRDWLPHFGGHPMAAGLTMQMEDIDRLKTKLSQIALDTVADSDWQKSISVDLPISLKEVSVNAIYDLQQMAPFGIGNPAPKVMLSDVHMSMIKKIGASEDHLKVTFQDEDQKTLLDGIGFRMGALHDSISPLSKISTVGKLSINEWNGSIKPQFMIEDVKITEWQMFDFRGDKRVWQNKNLFGLEECTVVMFQEETLKYEKNIPDNWKVVQLTAADPETTELSRAKNILLLDLPSTLNQMKQCLNGLESLENLYTLFIHEGNHFFETIPSREQFKWLYAFLMKRKQFDLKKNGQELAKYKGWNEKAVKFMCQVFFELEFVKISNGIVEVEAEPKKKDLTESFTYQKYLEQSDIENELYYSSYRALKQWIDRTLADKHLASV</sequence>
<dbReference type="AlphaFoldDB" id="A0A3A9KCT8"/>
<dbReference type="Gene3D" id="3.90.1640.30">
    <property type="match status" value="1"/>
</dbReference>
<protein>
    <recommendedName>
        <fullName evidence="2">Single-stranded-DNA-specific exonuclease RecJ</fullName>
    </recommendedName>
</protein>
<dbReference type="EMBL" id="PDOE01000001">
    <property type="protein sequence ID" value="RKL68570.1"/>
    <property type="molecule type" value="Genomic_DNA"/>
</dbReference>
<evidence type="ECO:0000256" key="4">
    <source>
        <dbReference type="ARBA" id="ARBA00022801"/>
    </source>
</evidence>
<dbReference type="PANTHER" id="PTHR30255:SF2">
    <property type="entry name" value="SINGLE-STRANDED-DNA-SPECIFIC EXONUCLEASE RECJ"/>
    <property type="match status" value="1"/>
</dbReference>
<dbReference type="InterPro" id="IPR003156">
    <property type="entry name" value="DHHA1_dom"/>
</dbReference>
<dbReference type="Proteomes" id="UP000281498">
    <property type="component" value="Unassembled WGS sequence"/>
</dbReference>
<evidence type="ECO:0000256" key="3">
    <source>
        <dbReference type="ARBA" id="ARBA00022722"/>
    </source>
</evidence>
<feature type="domain" description="DDH" evidence="7">
    <location>
        <begin position="82"/>
        <end position="226"/>
    </location>
</feature>
<dbReference type="InterPro" id="IPR038763">
    <property type="entry name" value="DHH_sf"/>
</dbReference>
<dbReference type="RefSeq" id="WP_110936791.1">
    <property type="nucleotide sequence ID" value="NZ_KZ614146.1"/>
</dbReference>
<dbReference type="Pfam" id="PF01368">
    <property type="entry name" value="DHH"/>
    <property type="match status" value="1"/>
</dbReference>
<keyword evidence="5 11" id="KW-0269">Exonuclease</keyword>
<dbReference type="GO" id="GO:0006281">
    <property type="term" value="P:DNA repair"/>
    <property type="evidence" value="ECO:0007669"/>
    <property type="project" value="InterPro"/>
</dbReference>
<feature type="domain" description="Single-stranded-DNA-specific exonuclease RecJ C-terminal" evidence="9">
    <location>
        <begin position="569"/>
        <end position="773"/>
    </location>
</feature>
<dbReference type="InterPro" id="IPR001667">
    <property type="entry name" value="DDH_dom"/>
</dbReference>
<dbReference type="InterPro" id="IPR018779">
    <property type="entry name" value="RecJ_C"/>
</dbReference>
<feature type="domain" description="DHHA1" evidence="8">
    <location>
        <begin position="346"/>
        <end position="438"/>
    </location>
</feature>
<dbReference type="Pfam" id="PF02272">
    <property type="entry name" value="DHHA1"/>
    <property type="match status" value="1"/>
</dbReference>
<evidence type="ECO:0000256" key="5">
    <source>
        <dbReference type="ARBA" id="ARBA00022839"/>
    </source>
</evidence>
<evidence type="ECO:0000313" key="12">
    <source>
        <dbReference type="Proteomes" id="UP000281498"/>
    </source>
</evidence>
<evidence type="ECO:0000259" key="8">
    <source>
        <dbReference type="Pfam" id="PF02272"/>
    </source>
</evidence>
<proteinExistence type="inferred from homology"/>
<dbReference type="SUPFAM" id="SSF64182">
    <property type="entry name" value="DHH phosphoesterases"/>
    <property type="match status" value="1"/>
</dbReference>
<dbReference type="PANTHER" id="PTHR30255">
    <property type="entry name" value="SINGLE-STRANDED-DNA-SPECIFIC EXONUCLEASE RECJ"/>
    <property type="match status" value="1"/>
</dbReference>
<gene>
    <name evidence="11" type="primary">recJ</name>
    <name evidence="11" type="ORF">CR203_00510</name>
</gene>
<feature type="domain" description="RecJ OB" evidence="10">
    <location>
        <begin position="454"/>
        <end position="562"/>
    </location>
</feature>
<dbReference type="InterPro" id="IPR004610">
    <property type="entry name" value="RecJ"/>
</dbReference>